<feature type="transmembrane region" description="Helical" evidence="8">
    <location>
        <begin position="216"/>
        <end position="240"/>
    </location>
</feature>
<keyword evidence="3 8" id="KW-0813">Transport</keyword>
<keyword evidence="4 8" id="KW-1003">Cell membrane</keyword>
<feature type="transmembrane region" description="Helical" evidence="8">
    <location>
        <begin position="345"/>
        <end position="364"/>
    </location>
</feature>
<evidence type="ECO:0000256" key="1">
    <source>
        <dbReference type="ARBA" id="ARBA00004651"/>
    </source>
</evidence>
<feature type="domain" description="Major facilitator superfamily (MFS) profile" evidence="9">
    <location>
        <begin position="10"/>
        <end position="397"/>
    </location>
</feature>
<dbReference type="PANTHER" id="PTHR23502">
    <property type="entry name" value="MAJOR FACILITATOR SUPERFAMILY"/>
    <property type="match status" value="1"/>
</dbReference>
<feature type="transmembrane region" description="Helical" evidence="8">
    <location>
        <begin position="370"/>
        <end position="391"/>
    </location>
</feature>
<evidence type="ECO:0000313" key="11">
    <source>
        <dbReference type="Proteomes" id="UP001209553"/>
    </source>
</evidence>
<name>A0ABT2QT44_9STAP</name>
<feature type="transmembrane region" description="Helical" evidence="8">
    <location>
        <begin position="308"/>
        <end position="333"/>
    </location>
</feature>
<reference evidence="10 11" key="1">
    <citation type="journal article" date="2023" name="Int. J. Syst. Evol. Microbiol.">
        <title>Streptococcus sciuri sp. nov., Staphylococcus marylandisciuri sp. nov. and Staphylococcus americanisciuri sp. nov., isolated from faeces of eastern grey squirrel (Sciurus carolinensis).</title>
        <authorList>
            <person name="Volokhov D.V."/>
            <person name="Zagorodnyaya T.A."/>
            <person name="Furtak V.A."/>
            <person name="Nattanmai G."/>
            <person name="Randall L."/>
            <person name="Jose S."/>
            <person name="Gao Y."/>
            <person name="Eisenberg T."/>
            <person name="Delmonte P."/>
            <person name="Blom J."/>
            <person name="Mitchell K.K."/>
        </authorList>
    </citation>
    <scope>NUCLEOTIDE SEQUENCE [LARGE SCALE GENOMIC DNA]</scope>
    <source>
        <strain evidence="10 11">SQ8-PEA</strain>
    </source>
</reference>
<feature type="transmembrane region" description="Helical" evidence="8">
    <location>
        <begin position="48"/>
        <end position="67"/>
    </location>
</feature>
<evidence type="ECO:0000256" key="5">
    <source>
        <dbReference type="ARBA" id="ARBA00022692"/>
    </source>
</evidence>
<dbReference type="InterPro" id="IPR020846">
    <property type="entry name" value="MFS_dom"/>
</dbReference>
<feature type="transmembrane region" description="Helical" evidence="8">
    <location>
        <begin position="9"/>
        <end position="28"/>
    </location>
</feature>
<feature type="transmembrane region" description="Helical" evidence="8">
    <location>
        <begin position="142"/>
        <end position="161"/>
    </location>
</feature>
<accession>A0ABT2QT44</accession>
<sequence>MNQQLSQRFPLMLIIVLGVMTTFGPLTIDMYNVSLTNVKSSFDITASQAQLTLSFAMIGLAIGQFLFGPLSDAFGRKKVALIIIAVYVLASIAAVFTSTLSFFLILRFVQGMTGGGAIVIAKASVGDKQQGTKLAKSISSLLVVNGIVTIVAPLLGGYALTLGNWKAIFILLSLISLVILVLAAFKMEETREQNIARLNFNVILKDYLTLLKKPKFLLPMFIQGLTYVMLFSFASAAPFITANMYHLSPQKFSVIITMNGIGLIVISQLTAMLVEYFNRLTLLVILTTIQMTGVIIIVVTVLTHLPLWVLILGFFLNVCPVTGIGPLSFALAMESRTGGSGNASSLLGLFQFVLGGAVSPLVGIQGENNVIPYVTLLVTTSIIIITLQVSLNYRRRT</sequence>
<comment type="subcellular location">
    <subcellularLocation>
        <location evidence="1 8">Cell membrane</location>
        <topology evidence="1 8">Multi-pass membrane protein</topology>
    </subcellularLocation>
</comment>
<dbReference type="PROSITE" id="PS50850">
    <property type="entry name" value="MFS"/>
    <property type="match status" value="1"/>
</dbReference>
<dbReference type="RefSeq" id="WP_262856853.1">
    <property type="nucleotide sequence ID" value="NZ_JAOPKZ010000025.1"/>
</dbReference>
<comment type="caution">
    <text evidence="10">The sequence shown here is derived from an EMBL/GenBank/DDBJ whole genome shotgun (WGS) entry which is preliminary data.</text>
</comment>
<feature type="transmembrane region" description="Helical" evidence="8">
    <location>
        <begin position="167"/>
        <end position="185"/>
    </location>
</feature>
<comment type="similarity">
    <text evidence="2 8">Belongs to the major facilitator superfamily. Bcr/CmlA family.</text>
</comment>
<protein>
    <recommendedName>
        <fullName evidence="8">Bcr/CflA family efflux transporter</fullName>
    </recommendedName>
</protein>
<feature type="transmembrane region" description="Helical" evidence="8">
    <location>
        <begin position="79"/>
        <end position="96"/>
    </location>
</feature>
<dbReference type="CDD" id="cd17320">
    <property type="entry name" value="MFS_MdfA_MDR_like"/>
    <property type="match status" value="1"/>
</dbReference>
<dbReference type="InterPro" id="IPR004812">
    <property type="entry name" value="Efflux_drug-R_Bcr/CmlA"/>
</dbReference>
<proteinExistence type="inferred from homology"/>
<keyword evidence="7 8" id="KW-0472">Membrane</keyword>
<dbReference type="PANTHER" id="PTHR23502:SF132">
    <property type="entry name" value="POLYAMINE TRANSPORTER 2-RELATED"/>
    <property type="match status" value="1"/>
</dbReference>
<evidence type="ECO:0000256" key="6">
    <source>
        <dbReference type="ARBA" id="ARBA00022989"/>
    </source>
</evidence>
<keyword evidence="11" id="KW-1185">Reference proteome</keyword>
<dbReference type="Gene3D" id="1.20.1720.10">
    <property type="entry name" value="Multidrug resistance protein D"/>
    <property type="match status" value="1"/>
</dbReference>
<evidence type="ECO:0000256" key="3">
    <source>
        <dbReference type="ARBA" id="ARBA00022448"/>
    </source>
</evidence>
<dbReference type="EMBL" id="JAOPKZ010000025">
    <property type="protein sequence ID" value="MCU5747125.1"/>
    <property type="molecule type" value="Genomic_DNA"/>
</dbReference>
<evidence type="ECO:0000256" key="8">
    <source>
        <dbReference type="RuleBase" id="RU365088"/>
    </source>
</evidence>
<organism evidence="10 11">
    <name type="scientific">Staphylococcus marylandisciuri</name>
    <dbReference type="NCBI Taxonomy" id="2981529"/>
    <lineage>
        <taxon>Bacteria</taxon>
        <taxon>Bacillati</taxon>
        <taxon>Bacillota</taxon>
        <taxon>Bacilli</taxon>
        <taxon>Bacillales</taxon>
        <taxon>Staphylococcaceae</taxon>
        <taxon>Staphylococcus</taxon>
    </lineage>
</organism>
<feature type="transmembrane region" description="Helical" evidence="8">
    <location>
        <begin position="280"/>
        <end position="302"/>
    </location>
</feature>
<feature type="transmembrane region" description="Helical" evidence="8">
    <location>
        <begin position="252"/>
        <end position="273"/>
    </location>
</feature>
<keyword evidence="5 8" id="KW-0812">Transmembrane</keyword>
<dbReference type="InterPro" id="IPR011701">
    <property type="entry name" value="MFS"/>
</dbReference>
<evidence type="ECO:0000256" key="4">
    <source>
        <dbReference type="ARBA" id="ARBA00022475"/>
    </source>
</evidence>
<dbReference type="Pfam" id="PF07690">
    <property type="entry name" value="MFS_1"/>
    <property type="match status" value="1"/>
</dbReference>
<evidence type="ECO:0000259" key="9">
    <source>
        <dbReference type="PROSITE" id="PS50850"/>
    </source>
</evidence>
<keyword evidence="6 8" id="KW-1133">Transmembrane helix</keyword>
<dbReference type="SUPFAM" id="SSF103473">
    <property type="entry name" value="MFS general substrate transporter"/>
    <property type="match status" value="1"/>
</dbReference>
<dbReference type="Proteomes" id="UP001209553">
    <property type="component" value="Unassembled WGS sequence"/>
</dbReference>
<gene>
    <name evidence="10" type="ORF">N9R04_10695</name>
</gene>
<evidence type="ECO:0000256" key="7">
    <source>
        <dbReference type="ARBA" id="ARBA00023136"/>
    </source>
</evidence>
<evidence type="ECO:0000256" key="2">
    <source>
        <dbReference type="ARBA" id="ARBA00006236"/>
    </source>
</evidence>
<dbReference type="InterPro" id="IPR036259">
    <property type="entry name" value="MFS_trans_sf"/>
</dbReference>
<feature type="transmembrane region" description="Helical" evidence="8">
    <location>
        <begin position="102"/>
        <end position="121"/>
    </location>
</feature>
<dbReference type="NCBIfam" id="TIGR00710">
    <property type="entry name" value="efflux_Bcr_CflA"/>
    <property type="match status" value="1"/>
</dbReference>
<evidence type="ECO:0000313" key="10">
    <source>
        <dbReference type="EMBL" id="MCU5747125.1"/>
    </source>
</evidence>